<keyword evidence="6 11" id="KW-0812">Transmembrane</keyword>
<dbReference type="EC" id="2.4.1.-" evidence="11"/>
<dbReference type="Pfam" id="PF03155">
    <property type="entry name" value="Alg6_Alg8"/>
    <property type="match status" value="1"/>
</dbReference>
<dbReference type="UniPathway" id="UPA00378"/>
<sequence>MSSPTLLRSRFHDHGEKRTEDITEEDNVAESKAEPKTSTWLNMDVSVAEWDIFILSTCLKLLLFPAYHSTDFEVHRNWLAITHSLPLSKWYYDTTSKWTLDYPPFFAYFEKVLSIPAYFIDKRIVDLNNLDYDAWSVVAYQRTTVILTELVLGAAVLRFIRGARDPALQRIISASLFLHPGFLIVDHIHFQYNGFMFGILLWSIYMARQGDKLSSGFLFAVLLNFKHIYMYLAPAYFIYLLRSFCMSPQGEVLPRNFLSLANIVIAVFVVSVGPFILMGQLPQLLSRLFPFTRGLNHAYWAPNAWALVTAADRVLLQIVKRIGLNVSLNASGITSTSRGLVGDTVFAVLPNIKPIHTFAITLLFQTIFLIKLWRTPTYKSFLAGLTLCGYTSFMFGWHVHEKAILLVLVPLSLLACESYPYFRTFTIASVAGVFSLFPLLFTPPEIFVEVIYSTLWATLVFVPLNRRMYEFPRSLPGVIVDLLEKVYLAGFPILQIVVTAIPILGSRTSRSQQAAVAGTCVAGNFSCPEPYPAPLNGSSGSSSLDFLPLMLTSVYCAVGLVWAFLRLSWIYLKHD</sequence>
<feature type="transmembrane region" description="Helical" evidence="11">
    <location>
        <begin position="190"/>
        <end position="207"/>
    </location>
</feature>
<feature type="transmembrane region" description="Helical" evidence="11">
    <location>
        <begin position="486"/>
        <end position="505"/>
    </location>
</feature>
<dbReference type="FunCoup" id="A0A165PC19">
    <property type="interactions" value="414"/>
</dbReference>
<comment type="pathway">
    <text evidence="2 11">Protein modification; protein glycosylation.</text>
</comment>
<evidence type="ECO:0000256" key="4">
    <source>
        <dbReference type="ARBA" id="ARBA00022676"/>
    </source>
</evidence>
<dbReference type="GO" id="GO:0042283">
    <property type="term" value="F:dolichyl pyrophosphate Glc1Man9GlcNAc2 alpha-1,3-glucosyltransferase activity"/>
    <property type="evidence" value="ECO:0007669"/>
    <property type="project" value="UniProtKB-EC"/>
</dbReference>
<gene>
    <name evidence="13" type="ORF">NEOLEDRAFT_1100342</name>
</gene>
<evidence type="ECO:0000256" key="10">
    <source>
        <dbReference type="ARBA" id="ARBA00047346"/>
    </source>
</evidence>
<keyword evidence="7 11" id="KW-0256">Endoplasmic reticulum</keyword>
<keyword evidence="5 11" id="KW-0808">Transferase</keyword>
<accession>A0A165PC19</accession>
<dbReference type="AlphaFoldDB" id="A0A165PC19"/>
<feature type="transmembrane region" description="Helical" evidence="11">
    <location>
        <begin position="257"/>
        <end position="277"/>
    </location>
</feature>
<evidence type="ECO:0000256" key="5">
    <source>
        <dbReference type="ARBA" id="ARBA00022679"/>
    </source>
</evidence>
<feature type="transmembrane region" description="Helical" evidence="11">
    <location>
        <begin position="216"/>
        <end position="237"/>
    </location>
</feature>
<proteinExistence type="inferred from homology"/>
<dbReference type="InParanoid" id="A0A165PC19"/>
<evidence type="ECO:0000256" key="2">
    <source>
        <dbReference type="ARBA" id="ARBA00004922"/>
    </source>
</evidence>
<evidence type="ECO:0000256" key="6">
    <source>
        <dbReference type="ARBA" id="ARBA00022692"/>
    </source>
</evidence>
<evidence type="ECO:0000256" key="1">
    <source>
        <dbReference type="ARBA" id="ARBA00004477"/>
    </source>
</evidence>
<evidence type="ECO:0000256" key="11">
    <source>
        <dbReference type="RuleBase" id="RU363110"/>
    </source>
</evidence>
<evidence type="ECO:0000256" key="3">
    <source>
        <dbReference type="ARBA" id="ARBA00008715"/>
    </source>
</evidence>
<dbReference type="InterPro" id="IPR004856">
    <property type="entry name" value="Glyco_trans_ALG6/ALG8"/>
</dbReference>
<evidence type="ECO:0000256" key="7">
    <source>
        <dbReference type="ARBA" id="ARBA00022824"/>
    </source>
</evidence>
<dbReference type="PANTHER" id="PTHR12413">
    <property type="entry name" value="DOLICHYL GLYCOSYLTRANSFERASE"/>
    <property type="match status" value="1"/>
</dbReference>
<keyword evidence="9 11" id="KW-0472">Membrane</keyword>
<feature type="transmembrane region" description="Helical" evidence="11">
    <location>
        <begin position="355"/>
        <end position="374"/>
    </location>
</feature>
<feature type="transmembrane region" description="Helical" evidence="11">
    <location>
        <begin position="446"/>
        <end position="465"/>
    </location>
</feature>
<dbReference type="OrthoDB" id="1689333at2759"/>
<dbReference type="GO" id="GO:0006487">
    <property type="term" value="P:protein N-linked glycosylation"/>
    <property type="evidence" value="ECO:0007669"/>
    <property type="project" value="TreeGrafter"/>
</dbReference>
<feature type="region of interest" description="Disordered" evidence="12">
    <location>
        <begin position="13"/>
        <end position="33"/>
    </location>
</feature>
<comment type="similarity">
    <text evidence="3 11">Belongs to the ALG6/ALG8 glucosyltransferase family.</text>
</comment>
<protein>
    <recommendedName>
        <fullName evidence="11">Alpha-1,3-glucosyltransferase</fullName>
        <ecNumber evidence="11">2.4.1.-</ecNumber>
    </recommendedName>
</protein>
<reference evidence="13 14" key="1">
    <citation type="journal article" date="2016" name="Mol. Biol. Evol.">
        <title>Comparative Genomics of Early-Diverging Mushroom-Forming Fungi Provides Insights into the Origins of Lignocellulose Decay Capabilities.</title>
        <authorList>
            <person name="Nagy L.G."/>
            <person name="Riley R."/>
            <person name="Tritt A."/>
            <person name="Adam C."/>
            <person name="Daum C."/>
            <person name="Floudas D."/>
            <person name="Sun H."/>
            <person name="Yadav J.S."/>
            <person name="Pangilinan J."/>
            <person name="Larsson K.H."/>
            <person name="Matsuura K."/>
            <person name="Barry K."/>
            <person name="Labutti K."/>
            <person name="Kuo R."/>
            <person name="Ohm R.A."/>
            <person name="Bhattacharya S.S."/>
            <person name="Shirouzu T."/>
            <person name="Yoshinaga Y."/>
            <person name="Martin F.M."/>
            <person name="Grigoriev I.V."/>
            <person name="Hibbett D.S."/>
        </authorList>
    </citation>
    <scope>NUCLEOTIDE SEQUENCE [LARGE SCALE GENOMIC DNA]</scope>
    <source>
        <strain evidence="13 14">HHB14362 ss-1</strain>
    </source>
</reference>
<organism evidence="13 14">
    <name type="scientific">Neolentinus lepideus HHB14362 ss-1</name>
    <dbReference type="NCBI Taxonomy" id="1314782"/>
    <lineage>
        <taxon>Eukaryota</taxon>
        <taxon>Fungi</taxon>
        <taxon>Dikarya</taxon>
        <taxon>Basidiomycota</taxon>
        <taxon>Agaricomycotina</taxon>
        <taxon>Agaricomycetes</taxon>
        <taxon>Gloeophyllales</taxon>
        <taxon>Gloeophyllaceae</taxon>
        <taxon>Neolentinus</taxon>
    </lineage>
</organism>
<name>A0A165PC19_9AGAM</name>
<feature type="transmembrane region" description="Helical" evidence="11">
    <location>
        <begin position="380"/>
        <end position="399"/>
    </location>
</feature>
<evidence type="ECO:0000256" key="12">
    <source>
        <dbReference type="SAM" id="MobiDB-lite"/>
    </source>
</evidence>
<dbReference type="Proteomes" id="UP000076761">
    <property type="component" value="Unassembled WGS sequence"/>
</dbReference>
<dbReference type="PANTHER" id="PTHR12413:SF2">
    <property type="entry name" value="DOLICHYL PYROPHOSPHATE GLC1MAN9GLCNAC2 ALPHA-1,3-GLUCOSYLTRANSFERASE-RELATED"/>
    <property type="match status" value="1"/>
</dbReference>
<evidence type="ECO:0000313" key="13">
    <source>
        <dbReference type="EMBL" id="KZT20818.1"/>
    </source>
</evidence>
<comment type="subcellular location">
    <subcellularLocation>
        <location evidence="1 11">Endoplasmic reticulum membrane</location>
        <topology evidence="1 11">Multi-pass membrane protein</topology>
    </subcellularLocation>
</comment>
<keyword evidence="4 11" id="KW-0328">Glycosyltransferase</keyword>
<feature type="transmembrane region" description="Helical" evidence="11">
    <location>
        <begin position="546"/>
        <end position="565"/>
    </location>
</feature>
<dbReference type="GO" id="GO:0005789">
    <property type="term" value="C:endoplasmic reticulum membrane"/>
    <property type="evidence" value="ECO:0007669"/>
    <property type="project" value="UniProtKB-SubCell"/>
</dbReference>
<dbReference type="EMBL" id="KV425615">
    <property type="protein sequence ID" value="KZT20818.1"/>
    <property type="molecule type" value="Genomic_DNA"/>
</dbReference>
<keyword evidence="14" id="KW-1185">Reference proteome</keyword>
<feature type="transmembrane region" description="Helical" evidence="11">
    <location>
        <begin position="420"/>
        <end position="440"/>
    </location>
</feature>
<dbReference type="STRING" id="1314782.A0A165PC19"/>
<evidence type="ECO:0000256" key="8">
    <source>
        <dbReference type="ARBA" id="ARBA00022989"/>
    </source>
</evidence>
<comment type="catalytic activity">
    <reaction evidence="10">
        <text>an alpha-D-Glc-(1-&gt;3)-alpha-D-Man-(1-&gt;2)-alpha-D-Man-(1-&gt;2)-alpha-D-Man-(1-&gt;3)-[alpha-D-Man-(1-&gt;2)-alpha-D-Man-(1-&gt;3)-[alpha-D-Man-(1-&gt;2)-alpha-D-Man-(1-&gt;6)]-alpha-D-Man-(1-&gt;6)]-beta-D-Man-(1-&gt;4)-beta-D-GlcNAc-(1-&gt;4)-alpha-D-GlcNAc-diphospho-di-trans,poly-cis-dolichol + a di-trans,poly-cis-dolichyl beta-D-glucosyl phosphate = an alpha-D-Glc-(1-&gt;3)-alpha-D-Glc-(1-&gt;3)-alpha-D-Man-(1-&gt;2)-alpha-D-Man-(1-&gt;2)-alpha-D-Man-(1-&gt;3)-[alpha-D-Man-(1-&gt;2)-alpha-D-Man-(1-&gt;3)-[alpha-D-Man-(1-&gt;2)-alpha-D-Man-(1-&gt;6)]-alpha-D-Man-(1-&gt;6)]-beta-D-Man-(1-&gt;4)-beta-D-GlcNAc-(1-&gt;4)-alpha-D-GlcNAc-diphospho-di-trans,poly-cis-dolichol + a di-trans,poly-cis-dolichyl phosphate + H(+)</text>
        <dbReference type="Rhea" id="RHEA:31307"/>
        <dbReference type="Rhea" id="RHEA-COMP:19498"/>
        <dbReference type="Rhea" id="RHEA-COMP:19502"/>
        <dbReference type="Rhea" id="RHEA-COMP:19521"/>
        <dbReference type="Rhea" id="RHEA-COMP:19522"/>
        <dbReference type="ChEBI" id="CHEBI:15378"/>
        <dbReference type="ChEBI" id="CHEBI:57525"/>
        <dbReference type="ChEBI" id="CHEBI:57683"/>
        <dbReference type="ChEBI" id="CHEBI:132521"/>
        <dbReference type="ChEBI" id="CHEBI:132522"/>
        <dbReference type="EC" id="2.4.1.265"/>
    </reaction>
    <physiologicalReaction direction="left-to-right" evidence="10">
        <dbReference type="Rhea" id="RHEA:31308"/>
    </physiologicalReaction>
</comment>
<evidence type="ECO:0000313" key="14">
    <source>
        <dbReference type="Proteomes" id="UP000076761"/>
    </source>
</evidence>
<keyword evidence="8 11" id="KW-1133">Transmembrane helix</keyword>
<evidence type="ECO:0000256" key="9">
    <source>
        <dbReference type="ARBA" id="ARBA00023136"/>
    </source>
</evidence>